<keyword evidence="6 12" id="KW-0133">Cell shape</keyword>
<dbReference type="EMBL" id="CP065938">
    <property type="protein sequence ID" value="UWX05195.1"/>
    <property type="molecule type" value="Genomic_DNA"/>
</dbReference>
<dbReference type="NCBIfam" id="NF006873">
    <property type="entry name" value="PRK09369.1"/>
    <property type="match status" value="1"/>
</dbReference>
<evidence type="ECO:0000313" key="15">
    <source>
        <dbReference type="Proteomes" id="UP001058120"/>
    </source>
</evidence>
<organism evidence="14 15">
    <name type="scientific">Taurinivorans muris</name>
    <dbReference type="NCBI Taxonomy" id="2787751"/>
    <lineage>
        <taxon>Bacteria</taxon>
        <taxon>Pseudomonadati</taxon>
        <taxon>Thermodesulfobacteriota</taxon>
        <taxon>Desulfovibrionia</taxon>
        <taxon>Desulfovibrionales</taxon>
        <taxon>Desulfovibrionaceae</taxon>
        <taxon>Taurinivorans</taxon>
    </lineage>
</organism>
<evidence type="ECO:0000256" key="3">
    <source>
        <dbReference type="ARBA" id="ARBA00022490"/>
    </source>
</evidence>
<evidence type="ECO:0000256" key="10">
    <source>
        <dbReference type="ARBA" id="ARBA00038367"/>
    </source>
</evidence>
<feature type="binding site" evidence="12">
    <location>
        <begin position="22"/>
        <end position="23"/>
    </location>
    <ligand>
        <name>phosphoenolpyruvate</name>
        <dbReference type="ChEBI" id="CHEBI:58702"/>
    </ligand>
</feature>
<feature type="binding site" evidence="12">
    <location>
        <position position="92"/>
    </location>
    <ligand>
        <name>UDP-N-acetyl-alpha-D-glucosamine</name>
        <dbReference type="ChEBI" id="CHEBI:57705"/>
    </ligand>
</feature>
<accession>A0ABY5XZ77</accession>
<dbReference type="RefSeq" id="WP_334314760.1">
    <property type="nucleotide sequence ID" value="NZ_CP065938.1"/>
</dbReference>
<feature type="binding site" evidence="12">
    <location>
        <begin position="121"/>
        <end position="125"/>
    </location>
    <ligand>
        <name>UDP-N-acetyl-alpha-D-glucosamine</name>
        <dbReference type="ChEBI" id="CHEBI:57705"/>
    </ligand>
</feature>
<dbReference type="InterPro" id="IPR001986">
    <property type="entry name" value="Enolpyruvate_Tfrase_dom"/>
</dbReference>
<keyword evidence="4 12" id="KW-0132">Cell division</keyword>
<dbReference type="InterPro" id="IPR005750">
    <property type="entry name" value="UDP_GlcNAc_COvinyl_MurA"/>
</dbReference>
<evidence type="ECO:0000256" key="7">
    <source>
        <dbReference type="ARBA" id="ARBA00022984"/>
    </source>
</evidence>
<evidence type="ECO:0000256" key="12">
    <source>
        <dbReference type="HAMAP-Rule" id="MF_00111"/>
    </source>
</evidence>
<comment type="caution">
    <text evidence="12">Lacks conserved residue(s) required for the propagation of feature annotation.</text>
</comment>
<dbReference type="CDD" id="cd01555">
    <property type="entry name" value="UdpNAET"/>
    <property type="match status" value="1"/>
</dbReference>
<keyword evidence="9 12" id="KW-0961">Cell wall biogenesis/degradation</keyword>
<feature type="active site" description="Proton donor" evidence="12">
    <location>
        <position position="116"/>
    </location>
</feature>
<evidence type="ECO:0000256" key="6">
    <source>
        <dbReference type="ARBA" id="ARBA00022960"/>
    </source>
</evidence>
<feature type="modified residue" description="2-(S-cysteinyl)pyruvic acid O-phosphothioketal" evidence="12">
    <location>
        <position position="116"/>
    </location>
</feature>
<evidence type="ECO:0000256" key="11">
    <source>
        <dbReference type="ARBA" id="ARBA00047527"/>
    </source>
</evidence>
<evidence type="ECO:0000256" key="4">
    <source>
        <dbReference type="ARBA" id="ARBA00022618"/>
    </source>
</evidence>
<dbReference type="PANTHER" id="PTHR43783:SF1">
    <property type="entry name" value="UDP-N-ACETYLGLUCOSAMINE 1-CARBOXYVINYLTRANSFERASE"/>
    <property type="match status" value="1"/>
</dbReference>
<dbReference type="EC" id="2.5.1.7" evidence="12"/>
<comment type="pathway">
    <text evidence="2 12">Cell wall biogenesis; peptidoglycan biosynthesis.</text>
</comment>
<evidence type="ECO:0000259" key="13">
    <source>
        <dbReference type="Pfam" id="PF00275"/>
    </source>
</evidence>
<keyword evidence="12" id="KW-0670">Pyruvate</keyword>
<protein>
    <recommendedName>
        <fullName evidence="12">UDP-N-acetylglucosamine 1-carboxyvinyltransferase</fullName>
        <ecNumber evidence="12">2.5.1.7</ecNumber>
    </recommendedName>
    <alternativeName>
        <fullName evidence="12">Enoylpyruvate transferase</fullName>
    </alternativeName>
    <alternativeName>
        <fullName evidence="12">UDP-N-acetylglucosamine enolpyruvyl transferase</fullName>
        <shortName evidence="12">EPT</shortName>
    </alternativeName>
</protein>
<dbReference type="GO" id="GO:0008760">
    <property type="term" value="F:UDP-N-acetylglucosamine 1-carboxyvinyltransferase activity"/>
    <property type="evidence" value="ECO:0007669"/>
    <property type="project" value="UniProtKB-EC"/>
</dbReference>
<comment type="catalytic activity">
    <reaction evidence="11 12">
        <text>phosphoenolpyruvate + UDP-N-acetyl-alpha-D-glucosamine = UDP-N-acetyl-3-O-(1-carboxyvinyl)-alpha-D-glucosamine + phosphate</text>
        <dbReference type="Rhea" id="RHEA:18681"/>
        <dbReference type="ChEBI" id="CHEBI:43474"/>
        <dbReference type="ChEBI" id="CHEBI:57705"/>
        <dbReference type="ChEBI" id="CHEBI:58702"/>
        <dbReference type="ChEBI" id="CHEBI:68483"/>
        <dbReference type="EC" id="2.5.1.7"/>
    </reaction>
</comment>
<keyword evidence="5 12" id="KW-0808">Transferase</keyword>
<keyword evidence="3 12" id="KW-0963">Cytoplasm</keyword>
<keyword evidence="8 12" id="KW-0131">Cell cycle</keyword>
<dbReference type="Pfam" id="PF00275">
    <property type="entry name" value="EPSP_synthase"/>
    <property type="match status" value="1"/>
</dbReference>
<evidence type="ECO:0000313" key="14">
    <source>
        <dbReference type="EMBL" id="UWX05195.1"/>
    </source>
</evidence>
<evidence type="ECO:0000256" key="9">
    <source>
        <dbReference type="ARBA" id="ARBA00023316"/>
    </source>
</evidence>
<reference evidence="14" key="1">
    <citation type="submission" date="2020-12" db="EMBL/GenBank/DDBJ databases">
        <title>Taurinivorans muris gen. nov., sp. nov., fundamental and realized metabolic niche of a ubiquitous sulfidogenic bacterium in the murine intestine.</title>
        <authorList>
            <person name="Ye H."/>
            <person name="Hanson B.T."/>
            <person name="Loy A."/>
        </authorList>
    </citation>
    <scope>NUCLEOTIDE SEQUENCE</scope>
    <source>
        <strain evidence="14">LT0009</strain>
    </source>
</reference>
<dbReference type="InterPro" id="IPR050068">
    <property type="entry name" value="MurA_subfamily"/>
</dbReference>
<dbReference type="Gene3D" id="3.65.10.10">
    <property type="entry name" value="Enolpyruvate transferase domain"/>
    <property type="match status" value="2"/>
</dbReference>
<dbReference type="NCBIfam" id="TIGR01072">
    <property type="entry name" value="murA"/>
    <property type="match status" value="1"/>
</dbReference>
<dbReference type="PANTHER" id="PTHR43783">
    <property type="entry name" value="UDP-N-ACETYLGLUCOSAMINE 1-CARBOXYVINYLTRANSFERASE"/>
    <property type="match status" value="1"/>
</dbReference>
<comment type="function">
    <text evidence="12">Cell wall formation. Adds enolpyruvyl to UDP-N-acetylglucosamine.</text>
</comment>
<dbReference type="InterPro" id="IPR013792">
    <property type="entry name" value="RNA3'P_cycl/enolpyr_Trfase_a/b"/>
</dbReference>
<feature type="binding site" evidence="12">
    <location>
        <position position="305"/>
    </location>
    <ligand>
        <name>UDP-N-acetyl-alpha-D-glucosamine</name>
        <dbReference type="ChEBI" id="CHEBI:57705"/>
    </ligand>
</feature>
<evidence type="ECO:0000256" key="1">
    <source>
        <dbReference type="ARBA" id="ARBA00004496"/>
    </source>
</evidence>
<feature type="binding site" evidence="12">
    <location>
        <position position="327"/>
    </location>
    <ligand>
        <name>UDP-N-acetyl-alpha-D-glucosamine</name>
        <dbReference type="ChEBI" id="CHEBI:57705"/>
    </ligand>
</feature>
<evidence type="ECO:0000256" key="5">
    <source>
        <dbReference type="ARBA" id="ARBA00022679"/>
    </source>
</evidence>
<evidence type="ECO:0000256" key="2">
    <source>
        <dbReference type="ARBA" id="ARBA00004752"/>
    </source>
</evidence>
<dbReference type="InterPro" id="IPR036968">
    <property type="entry name" value="Enolpyruvate_Tfrase_sf"/>
</dbReference>
<keyword evidence="15" id="KW-1185">Reference proteome</keyword>
<evidence type="ECO:0000256" key="8">
    <source>
        <dbReference type="ARBA" id="ARBA00023306"/>
    </source>
</evidence>
<proteinExistence type="inferred from homology"/>
<comment type="subcellular location">
    <subcellularLocation>
        <location evidence="1 12">Cytoplasm</location>
    </subcellularLocation>
</comment>
<dbReference type="SUPFAM" id="SSF55205">
    <property type="entry name" value="EPT/RTPC-like"/>
    <property type="match status" value="1"/>
</dbReference>
<keyword evidence="7 12" id="KW-0573">Peptidoglycan synthesis</keyword>
<dbReference type="Proteomes" id="UP001058120">
    <property type="component" value="Chromosome"/>
</dbReference>
<sequence length="420" mass="45228">MDSLLISGGVPLKGTVKASGAKNAALPILLGSILFDHTVIFDNVPHLRDIRTTQKLLETLGFETNFENNRMHVCLKNEVLPEAPYDLVKTMRASVLCLGPLLARLGKASVALPGGCAIGARPVDLHLSALEKMGAEFTLDGGYIMGRCEKLHGAHIQFDKVTVGGTENLMMAACLAEGETILDNAAREPEIVDLANFLKSCGAKIEGAGQTQIKIQGVTSLRQETPYSIMPDRIEAGTYLIAAAMTNGEVRVENCPYKDMEALCSKLEACNVKLDFEENAVTAKPHGELNAVDIRTVPHPGFPTDMQAQFMAMLTLCRGSAIVEETIFENRFMHVPELVRMGADIRVTGNSAMVRGVPSLTGAPVMASDLRAGAALVIAGLCADGETRVDRIYHVDRGYEGMEIKLQELGGRIKRVATPN</sequence>
<name>A0ABY5XZ77_9BACT</name>
<dbReference type="HAMAP" id="MF_00111">
    <property type="entry name" value="MurA"/>
    <property type="match status" value="1"/>
</dbReference>
<comment type="similarity">
    <text evidence="10 12">Belongs to the EPSP synthase family. MurA subfamily.</text>
</comment>
<feature type="domain" description="Enolpyruvate transferase" evidence="13">
    <location>
        <begin position="8"/>
        <end position="405"/>
    </location>
</feature>
<gene>
    <name evidence="12 14" type="primary">murA</name>
    <name evidence="14" type="ORF">JBF11_06940</name>
</gene>